<sequence>MSEPYQIVALATLQFSVGGLFDSAPADHDIHLVRKARSNGTPGDCLCGRPRPVASGPGWSVGGGVSDPEARACPGCVLVAERDYPGLPVWGSLFSGIFDLPSSPWDVRDLELAYEWERPRPPANHSDGAS</sequence>
<dbReference type="EMBL" id="PP763432">
    <property type="protein sequence ID" value="XBN42237.1"/>
    <property type="molecule type" value="Genomic_DNA"/>
</dbReference>
<accession>A0AAU7J8A2</accession>
<name>A0AAU7J8A2_9VIRU</name>
<proteinExistence type="predicted"/>
<protein>
    <submittedName>
        <fullName evidence="1">Uncharacterized protein</fullName>
    </submittedName>
</protein>
<evidence type="ECO:0000313" key="1">
    <source>
        <dbReference type="EMBL" id="XBN42237.1"/>
    </source>
</evidence>
<reference evidence="1" key="1">
    <citation type="submission" date="2024-05" db="EMBL/GenBank/DDBJ databases">
        <title>Complete genome sequence of bacteriophages Merry and Sunny infecting Microbacterium sp. isolated from an alkaline commercial outdoor algal pond.</title>
        <authorList>
            <person name="Levesque A.V."/>
            <person name="Rabines A.J."/>
            <person name="Alrubaiaan E."/>
            <person name="Oliver A."/>
            <person name="Allen E.E."/>
            <person name="Hazlebeck D."/>
            <person name="Pinowska A."/>
            <person name="Traller J.C."/>
            <person name="Zeigler Allen L."/>
        </authorList>
    </citation>
    <scope>NUCLEOTIDE SEQUENCE</scope>
</reference>
<organism evidence="1">
    <name type="scientific">Microbacterium phage Sunny</name>
    <dbReference type="NCBI Taxonomy" id="3144828"/>
    <lineage>
        <taxon>Viruses</taxon>
    </lineage>
</organism>